<proteinExistence type="predicted"/>
<dbReference type="Proteomes" id="UP001139353">
    <property type="component" value="Unassembled WGS sequence"/>
</dbReference>
<protein>
    <submittedName>
        <fullName evidence="1">Uncharacterized protein</fullName>
    </submittedName>
</protein>
<gene>
    <name evidence="1" type="ORF">LPC04_19010</name>
</gene>
<reference evidence="1" key="1">
    <citation type="submission" date="2021-11" db="EMBL/GenBank/DDBJ databases">
        <title>BS-T2-15 a new species belonging to the Comamonadaceae family isolated from the soil of a French oak forest.</title>
        <authorList>
            <person name="Mieszkin S."/>
            <person name="Alain K."/>
        </authorList>
    </citation>
    <scope>NUCLEOTIDE SEQUENCE</scope>
    <source>
        <strain evidence="1">BS-T2-15</strain>
    </source>
</reference>
<keyword evidence="2" id="KW-1185">Reference proteome</keyword>
<evidence type="ECO:0000313" key="2">
    <source>
        <dbReference type="Proteomes" id="UP001139353"/>
    </source>
</evidence>
<accession>A0A9X2C0I1</accession>
<sequence>MTAANIAAKITPALQQALLTTVDALMRRRACDVPEQTIEQLISLRWLQWSGGSLRLTEAGETMVVKVQGALIMREALAA</sequence>
<dbReference type="EMBL" id="JAJLJH010000006">
    <property type="protein sequence ID" value="MCK9687798.1"/>
    <property type="molecule type" value="Genomic_DNA"/>
</dbReference>
<organism evidence="1 2">
    <name type="scientific">Scleromatobacter humisilvae</name>
    <dbReference type="NCBI Taxonomy" id="2897159"/>
    <lineage>
        <taxon>Bacteria</taxon>
        <taxon>Pseudomonadati</taxon>
        <taxon>Pseudomonadota</taxon>
        <taxon>Betaproteobacteria</taxon>
        <taxon>Burkholderiales</taxon>
        <taxon>Sphaerotilaceae</taxon>
        <taxon>Scleromatobacter</taxon>
    </lineage>
</organism>
<dbReference type="RefSeq" id="WP_275683845.1">
    <property type="nucleotide sequence ID" value="NZ_JAJLJH010000006.1"/>
</dbReference>
<dbReference type="AlphaFoldDB" id="A0A9X2C0I1"/>
<comment type="caution">
    <text evidence="1">The sequence shown here is derived from an EMBL/GenBank/DDBJ whole genome shotgun (WGS) entry which is preliminary data.</text>
</comment>
<name>A0A9X2C0I1_9BURK</name>
<evidence type="ECO:0000313" key="1">
    <source>
        <dbReference type="EMBL" id="MCK9687798.1"/>
    </source>
</evidence>